<evidence type="ECO:0000313" key="4">
    <source>
        <dbReference type="Proteomes" id="UP000053271"/>
    </source>
</evidence>
<comment type="caution">
    <text evidence="3">The sequence shown here is derived from an EMBL/GenBank/DDBJ whole genome shotgun (WGS) entry which is preliminary data.</text>
</comment>
<keyword evidence="2" id="KW-0812">Transmembrane</keyword>
<keyword evidence="4" id="KW-1185">Reference proteome</keyword>
<dbReference type="Proteomes" id="UP000053271">
    <property type="component" value="Unassembled WGS sequence"/>
</dbReference>
<keyword evidence="2" id="KW-0472">Membrane</keyword>
<organism evidence="3 4">
    <name type="scientific">Streptomyces longwoodensis</name>
    <dbReference type="NCBI Taxonomy" id="68231"/>
    <lineage>
        <taxon>Bacteria</taxon>
        <taxon>Bacillati</taxon>
        <taxon>Actinomycetota</taxon>
        <taxon>Actinomycetes</taxon>
        <taxon>Kitasatosporales</taxon>
        <taxon>Streptomycetaceae</taxon>
        <taxon>Streptomyces</taxon>
    </lineage>
</organism>
<evidence type="ECO:0000256" key="2">
    <source>
        <dbReference type="SAM" id="Phobius"/>
    </source>
</evidence>
<evidence type="ECO:0000313" key="3">
    <source>
        <dbReference type="EMBL" id="KUN35694.1"/>
    </source>
</evidence>
<protein>
    <submittedName>
        <fullName evidence="3">Uncharacterized protein</fullName>
    </submittedName>
</protein>
<feature type="transmembrane region" description="Helical" evidence="2">
    <location>
        <begin position="53"/>
        <end position="73"/>
    </location>
</feature>
<sequence>MVFTPRVRTRACLPPRSTPAEAPAQKPSGCPFPTVTATHRPGRSAWNATARQFALAAITGAADALTTLLLHLLHLASS</sequence>
<reference evidence="3 4" key="1">
    <citation type="submission" date="2015-10" db="EMBL/GenBank/DDBJ databases">
        <title>Draft genome sequence of Streptomyces longwoodensis DSM 41677, type strain for the species Streptomyces longwoodensis.</title>
        <authorList>
            <person name="Ruckert C."/>
            <person name="Winkler A."/>
            <person name="Kalinowski J."/>
            <person name="Kampfer P."/>
            <person name="Glaeser S."/>
        </authorList>
    </citation>
    <scope>NUCLEOTIDE SEQUENCE [LARGE SCALE GENOMIC DNA]</scope>
    <source>
        <strain evidence="3 4">DSM 41677</strain>
    </source>
</reference>
<dbReference type="AlphaFoldDB" id="A0A117QLZ8"/>
<feature type="region of interest" description="Disordered" evidence="1">
    <location>
        <begin position="12"/>
        <end position="31"/>
    </location>
</feature>
<dbReference type="EMBL" id="LMWS01000031">
    <property type="protein sequence ID" value="KUN35694.1"/>
    <property type="molecule type" value="Genomic_DNA"/>
</dbReference>
<name>A0A117QLZ8_9ACTN</name>
<evidence type="ECO:0000256" key="1">
    <source>
        <dbReference type="SAM" id="MobiDB-lite"/>
    </source>
</evidence>
<accession>A0A117QLZ8</accession>
<gene>
    <name evidence="3" type="ORF">AQJ30_23655</name>
</gene>
<proteinExistence type="predicted"/>
<keyword evidence="2" id="KW-1133">Transmembrane helix</keyword>